<dbReference type="EMBL" id="MU001934">
    <property type="protein sequence ID" value="KAF2793295.1"/>
    <property type="molecule type" value="Genomic_DNA"/>
</dbReference>
<name>A0A6A6XBK4_9PLEO</name>
<evidence type="ECO:0000313" key="3">
    <source>
        <dbReference type="Proteomes" id="UP000799757"/>
    </source>
</evidence>
<dbReference type="AlphaFoldDB" id="A0A6A6XBK4"/>
<sequence>MWSSLTSLLCILLFALGVFSIESDETSLQISSLPVPVVKDSAGKIQKARVVFSTKLSFDTGKDAWKDPEILNSDPKRLSQLAKDAYWQMTKNKQWKDKPKFRPTVMTVMPVGNEIYISSSMKGPQFLYYGKDESNPVYKALIACQAEISPDSRHGNDAKCGEMNVLYQYFTDHKGGEPALVGQPILTVYIEKEEGQKEVVVTYGAIVRFNPCGTAPADPWGCSQTVGKFGLVGQLSDPGNEFDDNYVPQGFKASHVTTSCTEATPTRRRRDLSNPKLSTILRRLFDHATLPLLQIS</sequence>
<proteinExistence type="predicted"/>
<keyword evidence="1" id="KW-0732">Signal</keyword>
<keyword evidence="3" id="KW-1185">Reference proteome</keyword>
<dbReference type="Proteomes" id="UP000799757">
    <property type="component" value="Unassembled WGS sequence"/>
</dbReference>
<reference evidence="2" key="1">
    <citation type="journal article" date="2020" name="Stud. Mycol.">
        <title>101 Dothideomycetes genomes: a test case for predicting lifestyles and emergence of pathogens.</title>
        <authorList>
            <person name="Haridas S."/>
            <person name="Albert R."/>
            <person name="Binder M."/>
            <person name="Bloem J."/>
            <person name="Labutti K."/>
            <person name="Salamov A."/>
            <person name="Andreopoulos B."/>
            <person name="Baker S."/>
            <person name="Barry K."/>
            <person name="Bills G."/>
            <person name="Bluhm B."/>
            <person name="Cannon C."/>
            <person name="Castanera R."/>
            <person name="Culley D."/>
            <person name="Daum C."/>
            <person name="Ezra D."/>
            <person name="Gonzalez J."/>
            <person name="Henrissat B."/>
            <person name="Kuo A."/>
            <person name="Liang C."/>
            <person name="Lipzen A."/>
            <person name="Lutzoni F."/>
            <person name="Magnuson J."/>
            <person name="Mondo S."/>
            <person name="Nolan M."/>
            <person name="Ohm R."/>
            <person name="Pangilinan J."/>
            <person name="Park H.-J."/>
            <person name="Ramirez L."/>
            <person name="Alfaro M."/>
            <person name="Sun H."/>
            <person name="Tritt A."/>
            <person name="Yoshinaga Y."/>
            <person name="Zwiers L.-H."/>
            <person name="Turgeon B."/>
            <person name="Goodwin S."/>
            <person name="Spatafora J."/>
            <person name="Crous P."/>
            <person name="Grigoriev I."/>
        </authorList>
    </citation>
    <scope>NUCLEOTIDE SEQUENCE</scope>
    <source>
        <strain evidence="2">CBS 109.77</strain>
    </source>
</reference>
<evidence type="ECO:0008006" key="4">
    <source>
        <dbReference type="Google" id="ProtNLM"/>
    </source>
</evidence>
<feature type="signal peptide" evidence="1">
    <location>
        <begin position="1"/>
        <end position="20"/>
    </location>
</feature>
<feature type="chain" id="PRO_5025679609" description="Lytic polysaccharide monooxygenase" evidence="1">
    <location>
        <begin position="21"/>
        <end position="296"/>
    </location>
</feature>
<protein>
    <recommendedName>
        <fullName evidence="4">Lytic polysaccharide monooxygenase</fullName>
    </recommendedName>
</protein>
<gene>
    <name evidence="2" type="ORF">K505DRAFT_417898</name>
</gene>
<evidence type="ECO:0000256" key="1">
    <source>
        <dbReference type="SAM" id="SignalP"/>
    </source>
</evidence>
<accession>A0A6A6XBK4</accession>
<organism evidence="2 3">
    <name type="scientific">Melanomma pulvis-pyrius CBS 109.77</name>
    <dbReference type="NCBI Taxonomy" id="1314802"/>
    <lineage>
        <taxon>Eukaryota</taxon>
        <taxon>Fungi</taxon>
        <taxon>Dikarya</taxon>
        <taxon>Ascomycota</taxon>
        <taxon>Pezizomycotina</taxon>
        <taxon>Dothideomycetes</taxon>
        <taxon>Pleosporomycetidae</taxon>
        <taxon>Pleosporales</taxon>
        <taxon>Melanommataceae</taxon>
        <taxon>Melanomma</taxon>
    </lineage>
</organism>
<evidence type="ECO:0000313" key="2">
    <source>
        <dbReference type="EMBL" id="KAF2793295.1"/>
    </source>
</evidence>
<dbReference type="OrthoDB" id="3780330at2759"/>